<organism evidence="2 3">
    <name type="scientific">Vibrio ichthyoenteri ATCC 700023</name>
    <dbReference type="NCBI Taxonomy" id="870968"/>
    <lineage>
        <taxon>Bacteria</taxon>
        <taxon>Pseudomonadati</taxon>
        <taxon>Pseudomonadota</taxon>
        <taxon>Gammaproteobacteria</taxon>
        <taxon>Vibrionales</taxon>
        <taxon>Vibrionaceae</taxon>
        <taxon>Vibrio</taxon>
    </lineage>
</organism>
<evidence type="ECO:0000313" key="3">
    <source>
        <dbReference type="Proteomes" id="UP000004605"/>
    </source>
</evidence>
<dbReference type="OrthoDB" id="5701642at2"/>
<dbReference type="EMBL" id="AFWF01000159">
    <property type="protein sequence ID" value="EGU38797.1"/>
    <property type="molecule type" value="Genomic_DNA"/>
</dbReference>
<reference evidence="2 3" key="1">
    <citation type="journal article" date="2012" name="Int. J. Syst. Evol. Microbiol.">
        <title>Vibrio caribbeanicus sp. nov., isolated from the marine sponge Scleritoderma cyanea.</title>
        <authorList>
            <person name="Hoffmann M."/>
            <person name="Monday S.R."/>
            <person name="Allard M.W."/>
            <person name="Strain E.A."/>
            <person name="Whittaker P."/>
            <person name="Naum M."/>
            <person name="McCarthy P.J."/>
            <person name="Lopez J.V."/>
            <person name="Fischer M."/>
            <person name="Brown E.W."/>
        </authorList>
    </citation>
    <scope>NUCLEOTIDE SEQUENCE [LARGE SCALE GENOMIC DNA]</scope>
    <source>
        <strain evidence="2 3">ATCC 700023</strain>
    </source>
</reference>
<dbReference type="AlphaFoldDB" id="F9S2X4"/>
<dbReference type="InterPro" id="IPR057271">
    <property type="entry name" value="YagK_YfjJ_C"/>
</dbReference>
<evidence type="ECO:0000259" key="1">
    <source>
        <dbReference type="Pfam" id="PF11726"/>
    </source>
</evidence>
<feature type="domain" description="YagK/YfjJ C-terminal" evidence="1">
    <location>
        <begin position="39"/>
        <end position="215"/>
    </location>
</feature>
<name>F9S2X4_9VIBR</name>
<comment type="caution">
    <text evidence="2">The sequence shown here is derived from an EMBL/GenBank/DDBJ whole genome shotgun (WGS) entry which is preliminary data.</text>
</comment>
<gene>
    <name evidence="2" type="ORF">VII00023_14986</name>
</gene>
<sequence length="217" mass="24545">MYCDIYQPDHYLGLPVNSNYPMIESYLNGIHSVLKNACNQHSRTFVFQVVLKFPQAGGMFPNDAISRFIKSFKAKVSADQCRRLREGKRVHSTSIRYVWCREISSSLNVHYHVYFLMNADAYWQLGDFGANAQGHLSQMLVSAWGSAIGISNARGLVHFGQGARKLNVNDITGEVVPHFNGSEYDTFEDIFYWMSYLAKADTKQFGNGGRNFGCSIN</sequence>
<proteinExistence type="predicted"/>
<dbReference type="Pfam" id="PF11726">
    <property type="entry name" value="YagK_YfjJ_C"/>
    <property type="match status" value="1"/>
</dbReference>
<keyword evidence="3" id="KW-1185">Reference proteome</keyword>
<protein>
    <submittedName>
        <fullName evidence="2">Transposase</fullName>
    </submittedName>
</protein>
<accession>F9S2X4</accession>
<dbReference type="RefSeq" id="WP_006712430.1">
    <property type="nucleotide sequence ID" value="NZ_AFWF01000159.1"/>
</dbReference>
<evidence type="ECO:0000313" key="2">
    <source>
        <dbReference type="EMBL" id="EGU38797.1"/>
    </source>
</evidence>
<dbReference type="Proteomes" id="UP000004605">
    <property type="component" value="Unassembled WGS sequence"/>
</dbReference>